<protein>
    <submittedName>
        <fullName evidence="2">Unnamed protein product</fullName>
    </submittedName>
</protein>
<feature type="compositionally biased region" description="Low complexity" evidence="1">
    <location>
        <begin position="52"/>
        <end position="63"/>
    </location>
</feature>
<proteinExistence type="predicted"/>
<accession>A0A9W6Y4N8</accession>
<reference evidence="2" key="1">
    <citation type="submission" date="2023-04" db="EMBL/GenBank/DDBJ databases">
        <title>Phytophthora fragariaefolia NBRC 109709.</title>
        <authorList>
            <person name="Ichikawa N."/>
            <person name="Sato H."/>
            <person name="Tonouchi N."/>
        </authorList>
    </citation>
    <scope>NUCLEOTIDE SEQUENCE</scope>
    <source>
        <strain evidence="2">NBRC 109709</strain>
    </source>
</reference>
<keyword evidence="3" id="KW-1185">Reference proteome</keyword>
<name>A0A9W6Y4N8_9STRA</name>
<sequence length="151" mass="14914">MVAASPTNAASGTHPGPARLPLAGVAADGVEGGISELRGPGIARPRLRPRLSGSASGNSPPGADVGKTAGPQMISVDRATAHQTLGLLPSGQGSSSGMPVVVKIPPGEPSDITVRVVGVPAPEIHSDGRTFLQDGFGGLEALVQMESLGAT</sequence>
<dbReference type="Proteomes" id="UP001165121">
    <property type="component" value="Unassembled WGS sequence"/>
</dbReference>
<dbReference type="AlphaFoldDB" id="A0A9W6Y4N8"/>
<comment type="caution">
    <text evidence="2">The sequence shown here is derived from an EMBL/GenBank/DDBJ whole genome shotgun (WGS) entry which is preliminary data.</text>
</comment>
<dbReference type="OrthoDB" id="129630at2759"/>
<evidence type="ECO:0000313" key="2">
    <source>
        <dbReference type="EMBL" id="GMF52796.1"/>
    </source>
</evidence>
<evidence type="ECO:0000313" key="3">
    <source>
        <dbReference type="Proteomes" id="UP001165121"/>
    </source>
</evidence>
<organism evidence="2 3">
    <name type="scientific">Phytophthora fragariaefolia</name>
    <dbReference type="NCBI Taxonomy" id="1490495"/>
    <lineage>
        <taxon>Eukaryota</taxon>
        <taxon>Sar</taxon>
        <taxon>Stramenopiles</taxon>
        <taxon>Oomycota</taxon>
        <taxon>Peronosporomycetes</taxon>
        <taxon>Peronosporales</taxon>
        <taxon>Peronosporaceae</taxon>
        <taxon>Phytophthora</taxon>
    </lineage>
</organism>
<gene>
    <name evidence="2" type="ORF">Pfra01_002168700</name>
</gene>
<feature type="compositionally biased region" description="Polar residues" evidence="1">
    <location>
        <begin position="1"/>
        <end position="11"/>
    </location>
</feature>
<evidence type="ECO:0000256" key="1">
    <source>
        <dbReference type="SAM" id="MobiDB-lite"/>
    </source>
</evidence>
<dbReference type="EMBL" id="BSXT01003145">
    <property type="protein sequence ID" value="GMF52796.1"/>
    <property type="molecule type" value="Genomic_DNA"/>
</dbReference>
<feature type="region of interest" description="Disordered" evidence="1">
    <location>
        <begin position="1"/>
        <end position="71"/>
    </location>
</feature>